<reference evidence="6 7" key="1">
    <citation type="submission" date="2013-04" db="EMBL/GenBank/DDBJ databases">
        <title>Gluconobacter oxydans NBRC 3293 whole genome sequence.</title>
        <authorList>
            <person name="Matsutani M."/>
            <person name="Yakushi T."/>
            <person name="Matsushita K."/>
        </authorList>
    </citation>
    <scope>NUCLEOTIDE SEQUENCE [LARGE SCALE GENOMIC DNA]</scope>
    <source>
        <strain evidence="6 7">NBRC 3293</strain>
    </source>
</reference>
<organism evidence="6 7">
    <name type="scientific">Gluconobacter oxydans NBRC 3293</name>
    <dbReference type="NCBI Taxonomy" id="1315969"/>
    <lineage>
        <taxon>Bacteria</taxon>
        <taxon>Pseudomonadati</taxon>
        <taxon>Pseudomonadota</taxon>
        <taxon>Alphaproteobacteria</taxon>
        <taxon>Acetobacterales</taxon>
        <taxon>Acetobacteraceae</taxon>
        <taxon>Gluconobacter</taxon>
    </lineage>
</organism>
<dbReference type="RefSeq" id="WP_172492139.1">
    <property type="nucleotide sequence ID" value="NZ_BARJ01000003.1"/>
</dbReference>
<protein>
    <submittedName>
        <fullName evidence="6">Serine/threonine protein kinase</fullName>
    </submittedName>
</protein>
<dbReference type="InterPro" id="IPR011009">
    <property type="entry name" value="Kinase-like_dom_sf"/>
</dbReference>
<evidence type="ECO:0000256" key="3">
    <source>
        <dbReference type="ARBA" id="ARBA00022777"/>
    </source>
</evidence>
<gene>
    <name evidence="6" type="ORF">NBRC3293_0671</name>
</gene>
<dbReference type="Gene3D" id="1.10.510.10">
    <property type="entry name" value="Transferase(Phosphotransferase) domain 1"/>
    <property type="match status" value="1"/>
</dbReference>
<evidence type="ECO:0000256" key="4">
    <source>
        <dbReference type="ARBA" id="ARBA00022840"/>
    </source>
</evidence>
<evidence type="ECO:0000313" key="7">
    <source>
        <dbReference type="Proteomes" id="UP000484858"/>
    </source>
</evidence>
<dbReference type="EMBL" id="BARJ01000003">
    <property type="protein sequence ID" value="GEM16174.1"/>
    <property type="molecule type" value="Genomic_DNA"/>
</dbReference>
<comment type="caution">
    <text evidence="6">The sequence shown here is derived from an EMBL/GenBank/DDBJ whole genome shotgun (WGS) entry which is preliminary data.</text>
</comment>
<evidence type="ECO:0000259" key="5">
    <source>
        <dbReference type="PROSITE" id="PS50011"/>
    </source>
</evidence>
<accession>A0A829WWB1</accession>
<dbReference type="Proteomes" id="UP000484858">
    <property type="component" value="Unassembled WGS sequence"/>
</dbReference>
<keyword evidence="1" id="KW-0808">Transferase</keyword>
<keyword evidence="6" id="KW-0723">Serine/threonine-protein kinase</keyword>
<proteinExistence type="predicted"/>
<dbReference type="AlphaFoldDB" id="A0A829WWB1"/>
<dbReference type="Pfam" id="PF00069">
    <property type="entry name" value="Pkinase"/>
    <property type="match status" value="1"/>
</dbReference>
<dbReference type="PANTHER" id="PTHR44329:SF288">
    <property type="entry name" value="MITOGEN-ACTIVATED PROTEIN KINASE KINASE KINASE 20"/>
    <property type="match status" value="1"/>
</dbReference>
<evidence type="ECO:0000256" key="2">
    <source>
        <dbReference type="ARBA" id="ARBA00022741"/>
    </source>
</evidence>
<feature type="domain" description="Protein kinase" evidence="5">
    <location>
        <begin position="17"/>
        <end position="266"/>
    </location>
</feature>
<dbReference type="GO" id="GO:0004674">
    <property type="term" value="F:protein serine/threonine kinase activity"/>
    <property type="evidence" value="ECO:0007669"/>
    <property type="project" value="UniProtKB-KW"/>
</dbReference>
<dbReference type="SMART" id="SM00220">
    <property type="entry name" value="S_TKc"/>
    <property type="match status" value="1"/>
</dbReference>
<name>A0A829WWB1_GLUOY</name>
<evidence type="ECO:0000313" key="6">
    <source>
        <dbReference type="EMBL" id="GEM16174.1"/>
    </source>
</evidence>
<evidence type="ECO:0000256" key="1">
    <source>
        <dbReference type="ARBA" id="ARBA00022679"/>
    </source>
</evidence>
<sequence length="472" mass="53596">MGTKLKAPKVGDKLGNWTLVEAIDSGGNADVWRASHSDYPNAAIKILRDLREEPYARFRNEISALQKLEDLKGIVPMLDFCFPDGKIARPWYAMPLATGSTEFLKKADKRSIVSEFLRLGETLTTLHAKKIAHRDIKPQNLLGWDDRLCFSDFGLVKYPDLTPITKPRRDVGAKFTMAPEMRREAAGADGLPADVFSFAKTLWIFLTGEPLGFDGPYVALSRVGLKNFMPEEYTTTLDVLLTDCTQHDPVERPSIDQVVKRLQEWLKIVDDFQLRNANEWSEFSKKLFPQQNPAQANWTDVAAIVSVLNEVAKVPSLNHMFFPDGGGMTLGEARIAPEIGFIELHVGFVVLLKPTKLSYVSFGHDPKWDYLRLEAELVKPTGHFSTQDGDYREYLSELLPGQYDNPDVYEFRHENEVILPAGSRSIVRYLRGSFVFFSTSSPYNQDGSTYDARHEKMNETEFEEYMGRHARR</sequence>
<dbReference type="GO" id="GO:0005524">
    <property type="term" value="F:ATP binding"/>
    <property type="evidence" value="ECO:0007669"/>
    <property type="project" value="UniProtKB-KW"/>
</dbReference>
<dbReference type="PANTHER" id="PTHR44329">
    <property type="entry name" value="SERINE/THREONINE-PROTEIN KINASE TNNI3K-RELATED"/>
    <property type="match status" value="1"/>
</dbReference>
<dbReference type="SUPFAM" id="SSF56112">
    <property type="entry name" value="Protein kinase-like (PK-like)"/>
    <property type="match status" value="1"/>
</dbReference>
<keyword evidence="4" id="KW-0067">ATP-binding</keyword>
<dbReference type="PROSITE" id="PS50011">
    <property type="entry name" value="PROTEIN_KINASE_DOM"/>
    <property type="match status" value="1"/>
</dbReference>
<dbReference type="InterPro" id="IPR051681">
    <property type="entry name" value="Ser/Thr_Kinases-Pseudokinases"/>
</dbReference>
<keyword evidence="3 6" id="KW-0418">Kinase</keyword>
<dbReference type="Gene3D" id="3.30.200.20">
    <property type="entry name" value="Phosphorylase Kinase, domain 1"/>
    <property type="match status" value="1"/>
</dbReference>
<keyword evidence="2" id="KW-0547">Nucleotide-binding</keyword>
<dbReference type="InterPro" id="IPR000719">
    <property type="entry name" value="Prot_kinase_dom"/>
</dbReference>